<sequence>MPSGTSRTETDTHVTPLPTLGRTALLSGAFSLLPVFAVVLYLARTSPAWPVVLAVEAVVAVVFVVVYIRFRLVYSRVTRTHFVKRRMLLPQVSVQRTSIDRLLLHRVYRTGSTEALTQLLGVDSLGRRVLGMNALFWSEDDIQRVVEALDVQTTVDTLPMSAAEYHRRFPVARGWYLRWPVLIGAAAAALGVLVVVVLSLESVVDAS</sequence>
<accession>A0ABP8DZX7</accession>
<protein>
    <recommendedName>
        <fullName evidence="4">PH domain-containing protein</fullName>
    </recommendedName>
</protein>
<evidence type="ECO:0000256" key="1">
    <source>
        <dbReference type="SAM" id="Phobius"/>
    </source>
</evidence>
<dbReference type="Proteomes" id="UP001501594">
    <property type="component" value="Unassembled WGS sequence"/>
</dbReference>
<keyword evidence="1" id="KW-0472">Membrane</keyword>
<feature type="transmembrane region" description="Helical" evidence="1">
    <location>
        <begin position="24"/>
        <end position="43"/>
    </location>
</feature>
<reference evidence="3" key="1">
    <citation type="journal article" date="2019" name="Int. J. Syst. Evol. Microbiol.">
        <title>The Global Catalogue of Microorganisms (GCM) 10K type strain sequencing project: providing services to taxonomists for standard genome sequencing and annotation.</title>
        <authorList>
            <consortium name="The Broad Institute Genomics Platform"/>
            <consortium name="The Broad Institute Genome Sequencing Center for Infectious Disease"/>
            <person name="Wu L."/>
            <person name="Ma J."/>
        </authorList>
    </citation>
    <scope>NUCLEOTIDE SEQUENCE [LARGE SCALE GENOMIC DNA]</scope>
    <source>
        <strain evidence="3">JCM 17442</strain>
    </source>
</reference>
<keyword evidence="3" id="KW-1185">Reference proteome</keyword>
<organism evidence="2 3">
    <name type="scientific">Frondihabitans peucedani</name>
    <dbReference type="NCBI Taxonomy" id="598626"/>
    <lineage>
        <taxon>Bacteria</taxon>
        <taxon>Bacillati</taxon>
        <taxon>Actinomycetota</taxon>
        <taxon>Actinomycetes</taxon>
        <taxon>Micrococcales</taxon>
        <taxon>Microbacteriaceae</taxon>
        <taxon>Frondihabitans</taxon>
    </lineage>
</organism>
<keyword evidence="1" id="KW-1133">Transmembrane helix</keyword>
<evidence type="ECO:0008006" key="4">
    <source>
        <dbReference type="Google" id="ProtNLM"/>
    </source>
</evidence>
<feature type="transmembrane region" description="Helical" evidence="1">
    <location>
        <begin position="176"/>
        <end position="200"/>
    </location>
</feature>
<dbReference type="EMBL" id="BAABAU010000001">
    <property type="protein sequence ID" value="GAA4265489.1"/>
    <property type="molecule type" value="Genomic_DNA"/>
</dbReference>
<proteinExistence type="predicted"/>
<feature type="transmembrane region" description="Helical" evidence="1">
    <location>
        <begin position="49"/>
        <end position="70"/>
    </location>
</feature>
<name>A0ABP8DZX7_9MICO</name>
<comment type="caution">
    <text evidence="2">The sequence shown here is derived from an EMBL/GenBank/DDBJ whole genome shotgun (WGS) entry which is preliminary data.</text>
</comment>
<keyword evidence="1" id="KW-0812">Transmembrane</keyword>
<evidence type="ECO:0000313" key="3">
    <source>
        <dbReference type="Proteomes" id="UP001501594"/>
    </source>
</evidence>
<evidence type="ECO:0000313" key="2">
    <source>
        <dbReference type="EMBL" id="GAA4265489.1"/>
    </source>
</evidence>
<gene>
    <name evidence="2" type="ORF">GCM10022256_11010</name>
</gene>
<dbReference type="RefSeq" id="WP_344794014.1">
    <property type="nucleotide sequence ID" value="NZ_BAABAU010000001.1"/>
</dbReference>